<protein>
    <submittedName>
        <fullName evidence="2">Uncharacterized protein</fullName>
    </submittedName>
</protein>
<dbReference type="EMBL" id="JAMXWF010000020">
    <property type="protein sequence ID" value="MDQ6410140.1"/>
    <property type="molecule type" value="Genomic_DNA"/>
</dbReference>
<keyword evidence="3" id="KW-1185">Reference proteome</keyword>
<accession>A0AAP5BGK6</accession>
<dbReference type="Proteomes" id="UP001242288">
    <property type="component" value="Unassembled WGS sequence"/>
</dbReference>
<comment type="caution">
    <text evidence="2">The sequence shown here is derived from an EMBL/GenBank/DDBJ whole genome shotgun (WGS) entry which is preliminary data.</text>
</comment>
<dbReference type="AlphaFoldDB" id="A0AAP5BGK6"/>
<evidence type="ECO:0000313" key="1">
    <source>
        <dbReference type="EMBL" id="MCX4148322.1"/>
    </source>
</evidence>
<gene>
    <name evidence="2" type="ORF">NIE36_23425</name>
    <name evidence="1" type="ORF">OSB80_23505</name>
</gene>
<dbReference type="RefSeq" id="WP_266259461.1">
    <property type="nucleotide sequence ID" value="NZ_JAMXWF010000020.1"/>
</dbReference>
<dbReference type="Proteomes" id="UP001209412">
    <property type="component" value="Unassembled WGS sequence"/>
</dbReference>
<reference evidence="2" key="1">
    <citation type="submission" date="2022-06" db="EMBL/GenBank/DDBJ databases">
        <title>PHB producers.</title>
        <authorList>
            <person name="Besaury L."/>
        </authorList>
    </citation>
    <scope>NUCLEOTIDE SEQUENCE</scope>
    <source>
        <strain evidence="2 3">SEWS6</strain>
    </source>
</reference>
<evidence type="ECO:0000313" key="3">
    <source>
        <dbReference type="Proteomes" id="UP001209412"/>
    </source>
</evidence>
<evidence type="ECO:0000313" key="4">
    <source>
        <dbReference type="Proteomes" id="UP001242288"/>
    </source>
</evidence>
<name>A0AAP5BGK6_9BURK</name>
<sequence length="65" mass="7549">MPNPNPHIRGEEAGYMIIIQLRRDRCAVEMRVHDAIHAKYQRGPWRSPMMASSLELTFIRRSVTG</sequence>
<evidence type="ECO:0000313" key="2">
    <source>
        <dbReference type="EMBL" id="MDQ6410140.1"/>
    </source>
</evidence>
<dbReference type="EMBL" id="JAPKHW010000020">
    <property type="protein sequence ID" value="MCX4148322.1"/>
    <property type="molecule type" value="Genomic_DNA"/>
</dbReference>
<organism evidence="2 4">
    <name type="scientific">Paraburkholderia madseniana</name>
    <dbReference type="NCBI Taxonomy" id="2599607"/>
    <lineage>
        <taxon>Bacteria</taxon>
        <taxon>Pseudomonadati</taxon>
        <taxon>Pseudomonadota</taxon>
        <taxon>Betaproteobacteria</taxon>
        <taxon>Burkholderiales</taxon>
        <taxon>Burkholderiaceae</taxon>
        <taxon>Paraburkholderia</taxon>
    </lineage>
</organism>
<proteinExistence type="predicted"/>